<proteinExistence type="predicted"/>
<dbReference type="VEuPathDB" id="AmoebaDB:DICPUDRAFT_148559"/>
<dbReference type="KEGG" id="dpp:DICPUDRAFT_148559"/>
<accession>F0ZBF8</accession>
<dbReference type="RefSeq" id="XP_003284732.1">
    <property type="nucleotide sequence ID" value="XM_003284684.1"/>
</dbReference>
<sequence length="89" mass="10629">MSRQPIIYNVFELSSYEFDDDYVCPICYDTYYKKEVYQCKEESLIFINHSNHSNHSNKQLEILEGRLINSVTSNNLSLKSLRFTRPFYS</sequence>
<dbReference type="Proteomes" id="UP000001064">
    <property type="component" value="Unassembled WGS sequence"/>
</dbReference>
<keyword evidence="2" id="KW-1185">Reference proteome</keyword>
<dbReference type="InParanoid" id="F0ZBF8"/>
<dbReference type="EMBL" id="GL870970">
    <property type="protein sequence ID" value="EGC38741.1"/>
    <property type="molecule type" value="Genomic_DNA"/>
</dbReference>
<evidence type="ECO:0000313" key="2">
    <source>
        <dbReference type="Proteomes" id="UP000001064"/>
    </source>
</evidence>
<protein>
    <submittedName>
        <fullName evidence="1">Uncharacterized protein</fullName>
    </submittedName>
</protein>
<reference evidence="2" key="1">
    <citation type="journal article" date="2011" name="Genome Biol.">
        <title>Comparative genomics of the social amoebae Dictyostelium discoideum and Dictyostelium purpureum.</title>
        <authorList>
            <consortium name="US DOE Joint Genome Institute (JGI-PGF)"/>
            <person name="Sucgang R."/>
            <person name="Kuo A."/>
            <person name="Tian X."/>
            <person name="Salerno W."/>
            <person name="Parikh A."/>
            <person name="Feasley C.L."/>
            <person name="Dalin E."/>
            <person name="Tu H."/>
            <person name="Huang E."/>
            <person name="Barry K."/>
            <person name="Lindquist E."/>
            <person name="Shapiro H."/>
            <person name="Bruce D."/>
            <person name="Schmutz J."/>
            <person name="Salamov A."/>
            <person name="Fey P."/>
            <person name="Gaudet P."/>
            <person name="Anjard C."/>
            <person name="Babu M.M."/>
            <person name="Basu S."/>
            <person name="Bushmanova Y."/>
            <person name="van der Wel H."/>
            <person name="Katoh-Kurasawa M."/>
            <person name="Dinh C."/>
            <person name="Coutinho P.M."/>
            <person name="Saito T."/>
            <person name="Elias M."/>
            <person name="Schaap P."/>
            <person name="Kay R.R."/>
            <person name="Henrissat B."/>
            <person name="Eichinger L."/>
            <person name="Rivero F."/>
            <person name="Putnam N.H."/>
            <person name="West C.M."/>
            <person name="Loomis W.F."/>
            <person name="Chisholm R.L."/>
            <person name="Shaulsky G."/>
            <person name="Strassmann J.E."/>
            <person name="Queller D.C."/>
            <person name="Kuspa A."/>
            <person name="Grigoriev I.V."/>
        </authorList>
    </citation>
    <scope>NUCLEOTIDE SEQUENCE [LARGE SCALE GENOMIC DNA]</scope>
    <source>
        <strain evidence="2">QSDP1</strain>
    </source>
</reference>
<gene>
    <name evidence="1" type="ORF">DICPUDRAFT_148559</name>
</gene>
<dbReference type="AlphaFoldDB" id="F0ZBF8"/>
<dbReference type="GeneID" id="10506686"/>
<organism evidence="1 2">
    <name type="scientific">Dictyostelium purpureum</name>
    <name type="common">Slime mold</name>
    <dbReference type="NCBI Taxonomy" id="5786"/>
    <lineage>
        <taxon>Eukaryota</taxon>
        <taxon>Amoebozoa</taxon>
        <taxon>Evosea</taxon>
        <taxon>Eumycetozoa</taxon>
        <taxon>Dictyostelia</taxon>
        <taxon>Dictyosteliales</taxon>
        <taxon>Dictyosteliaceae</taxon>
        <taxon>Dictyostelium</taxon>
    </lineage>
</organism>
<evidence type="ECO:0000313" key="1">
    <source>
        <dbReference type="EMBL" id="EGC38741.1"/>
    </source>
</evidence>
<name>F0ZBF8_DICPU</name>